<comment type="caution">
    <text evidence="17">The sequence shown here is derived from an EMBL/GenBank/DDBJ whole genome shotgun (WGS) entry which is preliminary data.</text>
</comment>
<keyword evidence="10 12" id="KW-0460">Magnesium</keyword>
<dbReference type="EC" id="2.7.4.6" evidence="3 12"/>
<evidence type="ECO:0000256" key="10">
    <source>
        <dbReference type="ARBA" id="ARBA00022842"/>
    </source>
</evidence>
<evidence type="ECO:0000256" key="8">
    <source>
        <dbReference type="ARBA" id="ARBA00022777"/>
    </source>
</evidence>
<comment type="catalytic activity">
    <reaction evidence="12 15">
        <text>a 2'-deoxyribonucleoside 5'-diphosphate + ATP = a 2'-deoxyribonucleoside 5'-triphosphate + ADP</text>
        <dbReference type="Rhea" id="RHEA:44640"/>
        <dbReference type="ChEBI" id="CHEBI:30616"/>
        <dbReference type="ChEBI" id="CHEBI:61560"/>
        <dbReference type="ChEBI" id="CHEBI:73316"/>
        <dbReference type="ChEBI" id="CHEBI:456216"/>
        <dbReference type="EC" id="2.7.4.6"/>
    </reaction>
</comment>
<keyword evidence="5 12" id="KW-0808">Transferase</keyword>
<evidence type="ECO:0000256" key="7">
    <source>
        <dbReference type="ARBA" id="ARBA00022741"/>
    </source>
</evidence>
<dbReference type="Gene3D" id="3.30.70.141">
    <property type="entry name" value="Nucleoside diphosphate kinase-like domain"/>
    <property type="match status" value="1"/>
</dbReference>
<comment type="function">
    <text evidence="12">Major role in the synthesis of nucleoside triphosphates other than ATP. The ATP gamma phosphate is transferred to the NDP beta phosphate via a ping-pong mechanism, using a phosphorylated active-site intermediate.</text>
</comment>
<keyword evidence="9 12" id="KW-0067">ATP-binding</keyword>
<accession>A0A2T2XDG8</accession>
<dbReference type="InterPro" id="IPR001564">
    <property type="entry name" value="Nucleoside_diP_kinase"/>
</dbReference>
<dbReference type="GO" id="GO:0006241">
    <property type="term" value="P:CTP biosynthetic process"/>
    <property type="evidence" value="ECO:0007669"/>
    <property type="project" value="UniProtKB-UniRule"/>
</dbReference>
<keyword evidence="6 12" id="KW-0479">Metal-binding</keyword>
<dbReference type="PANTHER" id="PTHR11349">
    <property type="entry name" value="NUCLEOSIDE DIPHOSPHATE KINASE"/>
    <property type="match status" value="1"/>
</dbReference>
<dbReference type="FunFam" id="3.30.70.141:FF:000003">
    <property type="entry name" value="Nucleoside diphosphate kinase"/>
    <property type="match status" value="1"/>
</dbReference>
<feature type="binding site" evidence="12 13">
    <location>
        <position position="102"/>
    </location>
    <ligand>
        <name>ATP</name>
        <dbReference type="ChEBI" id="CHEBI:30616"/>
    </ligand>
</feature>
<dbReference type="PROSITE" id="PS00469">
    <property type="entry name" value="NDPK"/>
    <property type="match status" value="1"/>
</dbReference>
<organism evidence="17 18">
    <name type="scientific">Sulfobacillus benefaciens</name>
    <dbReference type="NCBI Taxonomy" id="453960"/>
    <lineage>
        <taxon>Bacteria</taxon>
        <taxon>Bacillati</taxon>
        <taxon>Bacillota</taxon>
        <taxon>Clostridia</taxon>
        <taxon>Eubacteriales</taxon>
        <taxon>Clostridiales Family XVII. Incertae Sedis</taxon>
        <taxon>Sulfobacillus</taxon>
    </lineage>
</organism>
<evidence type="ECO:0000256" key="14">
    <source>
        <dbReference type="RuleBase" id="RU004011"/>
    </source>
</evidence>
<dbReference type="GO" id="GO:0006183">
    <property type="term" value="P:GTP biosynthetic process"/>
    <property type="evidence" value="ECO:0007669"/>
    <property type="project" value="UniProtKB-UniRule"/>
</dbReference>
<keyword evidence="11 12" id="KW-0546">Nucleotide metabolism</keyword>
<feature type="binding site" evidence="12 13">
    <location>
        <position position="57"/>
    </location>
    <ligand>
        <name>ATP</name>
        <dbReference type="ChEBI" id="CHEBI:30616"/>
    </ligand>
</feature>
<dbReference type="CDD" id="cd04413">
    <property type="entry name" value="NDPk_I"/>
    <property type="match status" value="1"/>
</dbReference>
<dbReference type="NCBIfam" id="NF001908">
    <property type="entry name" value="PRK00668.1"/>
    <property type="match status" value="1"/>
</dbReference>
<evidence type="ECO:0000256" key="3">
    <source>
        <dbReference type="ARBA" id="ARBA00012966"/>
    </source>
</evidence>
<dbReference type="Proteomes" id="UP000242972">
    <property type="component" value="Unassembled WGS sequence"/>
</dbReference>
<evidence type="ECO:0000256" key="6">
    <source>
        <dbReference type="ARBA" id="ARBA00022723"/>
    </source>
</evidence>
<dbReference type="EMBL" id="PXYW01000038">
    <property type="protein sequence ID" value="PSR32530.1"/>
    <property type="molecule type" value="Genomic_DNA"/>
</dbReference>
<feature type="binding site" evidence="12 13">
    <location>
        <position position="91"/>
    </location>
    <ligand>
        <name>ATP</name>
        <dbReference type="ChEBI" id="CHEBI:30616"/>
    </ligand>
</feature>
<comment type="subcellular location">
    <subcellularLocation>
        <location evidence="12">Cytoplasm</location>
    </subcellularLocation>
</comment>
<evidence type="ECO:0000313" key="18">
    <source>
        <dbReference type="Proteomes" id="UP000242972"/>
    </source>
</evidence>
<feature type="domain" description="Nucleoside diphosphate kinase-like" evidence="16">
    <location>
        <begin position="1"/>
        <end position="137"/>
    </location>
</feature>
<dbReference type="GO" id="GO:0006228">
    <property type="term" value="P:UTP biosynthetic process"/>
    <property type="evidence" value="ECO:0007669"/>
    <property type="project" value="UniProtKB-UniRule"/>
</dbReference>
<dbReference type="HAMAP" id="MF_00451">
    <property type="entry name" value="NDP_kinase"/>
    <property type="match status" value="1"/>
</dbReference>
<keyword evidence="12" id="KW-0597">Phosphoprotein</keyword>
<feature type="binding site" evidence="12 13">
    <location>
        <position position="112"/>
    </location>
    <ligand>
        <name>ATP</name>
        <dbReference type="ChEBI" id="CHEBI:30616"/>
    </ligand>
</feature>
<dbReference type="InterPro" id="IPR034907">
    <property type="entry name" value="NDK-like_dom"/>
</dbReference>
<sequence>MARTFVMVKPDGVRRGLVGEVIRRLEQKGLKLKAMKLIQVTGELAAQHYAEHQSKPFYPELIAFITSGPSVPMVFEGREAVVVARTIMGATDPVKALPGTVRGDFGIEITENIVHGSDSPESAEREIALYFSPNEIV</sequence>
<evidence type="ECO:0000256" key="15">
    <source>
        <dbReference type="RuleBase" id="RU004013"/>
    </source>
</evidence>
<dbReference type="GO" id="GO:0005524">
    <property type="term" value="F:ATP binding"/>
    <property type="evidence" value="ECO:0007669"/>
    <property type="project" value="UniProtKB-UniRule"/>
</dbReference>
<keyword evidence="7 12" id="KW-0547">Nucleotide-binding</keyword>
<evidence type="ECO:0000256" key="5">
    <source>
        <dbReference type="ARBA" id="ARBA00022679"/>
    </source>
</evidence>
<feature type="binding site" evidence="12 13">
    <location>
        <position position="85"/>
    </location>
    <ligand>
        <name>ATP</name>
        <dbReference type="ChEBI" id="CHEBI:30616"/>
    </ligand>
</feature>
<keyword evidence="12" id="KW-0963">Cytoplasm</keyword>
<evidence type="ECO:0000256" key="4">
    <source>
        <dbReference type="ARBA" id="ARBA00017632"/>
    </source>
</evidence>
<dbReference type="PRINTS" id="PR01243">
    <property type="entry name" value="NUCDPKINASE"/>
</dbReference>
<comment type="subunit">
    <text evidence="12">Homotetramer.</text>
</comment>
<evidence type="ECO:0000256" key="11">
    <source>
        <dbReference type="ARBA" id="ARBA00023080"/>
    </source>
</evidence>
<comment type="catalytic activity">
    <reaction evidence="12">
        <text>a ribonucleoside 5'-diphosphate + ATP = a ribonucleoside 5'-triphosphate + ADP</text>
        <dbReference type="Rhea" id="RHEA:18113"/>
        <dbReference type="ChEBI" id="CHEBI:30616"/>
        <dbReference type="ChEBI" id="CHEBI:57930"/>
        <dbReference type="ChEBI" id="CHEBI:61557"/>
        <dbReference type="ChEBI" id="CHEBI:456216"/>
        <dbReference type="EC" id="2.7.4.6"/>
    </reaction>
</comment>
<proteinExistence type="inferred from homology"/>
<protein>
    <recommendedName>
        <fullName evidence="4 12">Nucleoside diphosphate kinase</fullName>
        <shortName evidence="12">NDK</shortName>
        <shortName evidence="12">NDP kinase</shortName>
        <ecNumber evidence="3 12">2.7.4.6</ecNumber>
    </recommendedName>
    <alternativeName>
        <fullName evidence="12">Nucleoside-2-P kinase</fullName>
    </alternativeName>
</protein>
<dbReference type="SUPFAM" id="SSF54919">
    <property type="entry name" value="Nucleoside diphosphate kinase, NDK"/>
    <property type="match status" value="1"/>
</dbReference>
<evidence type="ECO:0000313" key="17">
    <source>
        <dbReference type="EMBL" id="PSR32530.1"/>
    </source>
</evidence>
<comment type="cofactor">
    <cofactor evidence="1 12">
        <name>Mg(2+)</name>
        <dbReference type="ChEBI" id="CHEBI:18420"/>
    </cofactor>
</comment>
<evidence type="ECO:0000256" key="1">
    <source>
        <dbReference type="ARBA" id="ARBA00001946"/>
    </source>
</evidence>
<keyword evidence="8 12" id="KW-0418">Kinase</keyword>
<dbReference type="Pfam" id="PF00334">
    <property type="entry name" value="NDK"/>
    <property type="match status" value="1"/>
</dbReference>
<dbReference type="GO" id="GO:0004550">
    <property type="term" value="F:nucleoside diphosphate kinase activity"/>
    <property type="evidence" value="ECO:0007669"/>
    <property type="project" value="UniProtKB-UniRule"/>
</dbReference>
<dbReference type="GO" id="GO:0005737">
    <property type="term" value="C:cytoplasm"/>
    <property type="evidence" value="ECO:0007669"/>
    <property type="project" value="UniProtKB-SubCell"/>
</dbReference>
<evidence type="ECO:0000256" key="2">
    <source>
        <dbReference type="ARBA" id="ARBA00008142"/>
    </source>
</evidence>
<evidence type="ECO:0000256" key="13">
    <source>
        <dbReference type="PROSITE-ProRule" id="PRU00706"/>
    </source>
</evidence>
<evidence type="ECO:0000256" key="12">
    <source>
        <dbReference type="HAMAP-Rule" id="MF_00451"/>
    </source>
</evidence>
<evidence type="ECO:0000259" key="16">
    <source>
        <dbReference type="SMART" id="SM00562"/>
    </source>
</evidence>
<dbReference type="GO" id="GO:0046872">
    <property type="term" value="F:metal ion binding"/>
    <property type="evidence" value="ECO:0007669"/>
    <property type="project" value="UniProtKB-KW"/>
</dbReference>
<dbReference type="AlphaFoldDB" id="A0A2T2XDG8"/>
<dbReference type="SMART" id="SM00562">
    <property type="entry name" value="NDK"/>
    <property type="match status" value="1"/>
</dbReference>
<gene>
    <name evidence="12" type="primary">ndk</name>
    <name evidence="17" type="ORF">C7B46_14000</name>
</gene>
<dbReference type="PROSITE" id="PS51374">
    <property type="entry name" value="NDPK_LIKE"/>
    <property type="match status" value="1"/>
</dbReference>
<dbReference type="InterPro" id="IPR023005">
    <property type="entry name" value="Nucleoside_diP_kinase_AS"/>
</dbReference>
<feature type="binding site" evidence="12 13">
    <location>
        <position position="9"/>
    </location>
    <ligand>
        <name>ATP</name>
        <dbReference type="ChEBI" id="CHEBI:30616"/>
    </ligand>
</feature>
<evidence type="ECO:0000256" key="9">
    <source>
        <dbReference type="ARBA" id="ARBA00022840"/>
    </source>
</evidence>
<dbReference type="InterPro" id="IPR036850">
    <property type="entry name" value="NDK-like_dom_sf"/>
</dbReference>
<name>A0A2T2XDG8_9FIRM</name>
<comment type="similarity">
    <text evidence="2 12 13 14">Belongs to the NDK family.</text>
</comment>
<reference evidence="17 18" key="1">
    <citation type="journal article" date="2014" name="BMC Genomics">
        <title>Comparison of environmental and isolate Sulfobacillus genomes reveals diverse carbon, sulfur, nitrogen, and hydrogen metabolisms.</title>
        <authorList>
            <person name="Justice N.B."/>
            <person name="Norman A."/>
            <person name="Brown C.T."/>
            <person name="Singh A."/>
            <person name="Thomas B.C."/>
            <person name="Banfield J.F."/>
        </authorList>
    </citation>
    <scope>NUCLEOTIDE SEQUENCE [LARGE SCALE GENOMIC DNA]</scope>
    <source>
        <strain evidence="17">AMDSBA4</strain>
    </source>
</reference>
<feature type="active site" description="Pros-phosphohistidine intermediate" evidence="12 13">
    <location>
        <position position="115"/>
    </location>
</feature>